<protein>
    <recommendedName>
        <fullName evidence="1">AB hydrolase-1 domain-containing protein</fullName>
    </recommendedName>
</protein>
<proteinExistence type="predicted"/>
<name>A0A918YWA0_9ACTN</name>
<dbReference type="GO" id="GO:0004806">
    <property type="term" value="F:triacylglycerol lipase activity"/>
    <property type="evidence" value="ECO:0007669"/>
    <property type="project" value="TreeGrafter"/>
</dbReference>
<dbReference type="Gene3D" id="3.40.50.1820">
    <property type="entry name" value="alpha/beta hydrolase"/>
    <property type="match status" value="1"/>
</dbReference>
<organism evidence="2 3">
    <name type="scientific">Kitasatospora indigofera</name>
    <dbReference type="NCBI Taxonomy" id="67307"/>
    <lineage>
        <taxon>Bacteria</taxon>
        <taxon>Bacillati</taxon>
        <taxon>Actinomycetota</taxon>
        <taxon>Actinomycetes</taxon>
        <taxon>Kitasatosporales</taxon>
        <taxon>Streptomycetaceae</taxon>
        <taxon>Kitasatospora</taxon>
    </lineage>
</organism>
<gene>
    <name evidence="2" type="ORF">GCM10018781_74980</name>
</gene>
<dbReference type="GeneID" id="95357725"/>
<accession>A0A918YWA0</accession>
<dbReference type="PANTHER" id="PTHR43433:SF5">
    <property type="entry name" value="AB HYDROLASE-1 DOMAIN-CONTAINING PROTEIN"/>
    <property type="match status" value="1"/>
</dbReference>
<dbReference type="InterPro" id="IPR029058">
    <property type="entry name" value="AB_hydrolase_fold"/>
</dbReference>
<dbReference type="InterPro" id="IPR000073">
    <property type="entry name" value="AB_hydrolase_1"/>
</dbReference>
<dbReference type="PANTHER" id="PTHR43433">
    <property type="entry name" value="HYDROLASE, ALPHA/BETA FOLD FAMILY PROTEIN"/>
    <property type="match status" value="1"/>
</dbReference>
<dbReference type="EMBL" id="BNBO01000077">
    <property type="protein sequence ID" value="GHE24594.1"/>
    <property type="molecule type" value="Genomic_DNA"/>
</dbReference>
<dbReference type="GO" id="GO:0046503">
    <property type="term" value="P:glycerolipid catabolic process"/>
    <property type="evidence" value="ECO:0007669"/>
    <property type="project" value="TreeGrafter"/>
</dbReference>
<evidence type="ECO:0000313" key="2">
    <source>
        <dbReference type="EMBL" id="GHE24594.1"/>
    </source>
</evidence>
<comment type="caution">
    <text evidence="2">The sequence shown here is derived from an EMBL/GenBank/DDBJ whole genome shotgun (WGS) entry which is preliminary data.</text>
</comment>
<feature type="domain" description="AB hydrolase-1" evidence="1">
    <location>
        <begin position="22"/>
        <end position="261"/>
    </location>
</feature>
<reference evidence="2" key="1">
    <citation type="journal article" date="2014" name="Int. J. Syst. Evol. Microbiol.">
        <title>Complete genome sequence of Corynebacterium casei LMG S-19264T (=DSM 44701T), isolated from a smear-ripened cheese.</title>
        <authorList>
            <consortium name="US DOE Joint Genome Institute (JGI-PGF)"/>
            <person name="Walter F."/>
            <person name="Albersmeier A."/>
            <person name="Kalinowski J."/>
            <person name="Ruckert C."/>
        </authorList>
    </citation>
    <scope>NUCLEOTIDE SEQUENCE</scope>
    <source>
        <strain evidence="2">JCM 4646</strain>
    </source>
</reference>
<evidence type="ECO:0000259" key="1">
    <source>
        <dbReference type="Pfam" id="PF12697"/>
    </source>
</evidence>
<keyword evidence="3" id="KW-1185">Reference proteome</keyword>
<dbReference type="SUPFAM" id="SSF53474">
    <property type="entry name" value="alpha/beta-Hydrolases"/>
    <property type="match status" value="1"/>
</dbReference>
<dbReference type="Pfam" id="PF12697">
    <property type="entry name" value="Abhydrolase_6"/>
    <property type="match status" value="1"/>
</dbReference>
<dbReference type="Proteomes" id="UP000617734">
    <property type="component" value="Unassembled WGS sequence"/>
</dbReference>
<sequence>MAVIRANGVALYYEIRGAGPSVVLVHGSWGDADCWERVAPGLAEQCTVVTYDRRGHSRSEEVLTQGSVHEDAADLAGLIEGLGLAPAFVAGTLYGAMATLRLAAARPALLRGIAVHEPPAVGLMAADPDLRPAADEAVARVAPVRALLERGETAAAAELYVDTITLGPGAWARLPAPMRHTYIRNAPTFLDELRDPDAYDLDLAALGGFGETALLTQSDDGDPMSGSVLDIIDLALPKAERHLYEDAGREPHVVRPAEYVRVTLPYALR</sequence>
<reference evidence="2" key="2">
    <citation type="submission" date="2020-09" db="EMBL/GenBank/DDBJ databases">
        <authorList>
            <person name="Sun Q."/>
            <person name="Ohkuma M."/>
        </authorList>
    </citation>
    <scope>NUCLEOTIDE SEQUENCE</scope>
    <source>
        <strain evidence="2">JCM 4646</strain>
    </source>
</reference>
<dbReference type="AlphaFoldDB" id="A0A918YWA0"/>
<evidence type="ECO:0000313" key="3">
    <source>
        <dbReference type="Proteomes" id="UP000617734"/>
    </source>
</evidence>
<dbReference type="InterPro" id="IPR050471">
    <property type="entry name" value="AB_hydrolase"/>
</dbReference>
<dbReference type="RefSeq" id="WP_190215388.1">
    <property type="nucleotide sequence ID" value="NZ_BNBO01000077.1"/>
</dbReference>